<sequence>MAIARQFGLLVWKNYLQQKRQILVTLVEILLPLLFSGILIVLRQKVPFQDYPNATIYESFPVNILPSRISRDLQLGYVPSNSSVVRQVAEDVRVPLFVFVLVAVRGFETEEQFEKHVRTDPQSHQILAAVIFEHSFAHDDEPLPLQVSYHLRFTFTPRNAPPREKSELSPNSDLDWHTLSLFPLFQLPGPREQHDKDGGTPGYYREGFLAVQHAVDKAIMRSHNSTGADRLLKQTRVVLSRFPYPSFIYDVFILAIQNQLPLLLVLSFTYTSLNIVRAVVQEKERKLKVSPNGAVLNNSDPTLVFVFLLVFTVATINYSFMISAFFSRANVAAAAGGFIYFLSYLPYLFLWPRYDLLSHAQKVSACLISNVAMAMGAQLIGMFEGKGTGIQWSNLFDSVTVDDDFSMAQVLCLLLFDSVLYGLVAWYMEAVFPGEYGVPLPSYFFLLPSYWCSSPRMAMVNEKEEDEDAEKAMKGEFIEEEPAGVVSGIKIKHLTKVRVGNKTRQAVRELTLNMFEGQITVVLGHNGAGKTTTLSMLTGLFPPSSGRAYINGYDICQDMALIRRSLGLCPQHDVLFDNLTVREHLLFYAQLKGFSKEQISDEVDRIICILNLEDKRHSRSKTLSGGMKRKLSIGIALIGDSKVVMLDEPTSGMDPSARRATWDLLQGEKRGRTILLTTHFMDEADLLGDRIAIMAGGELQCCGSPLFLKNKYGAGYHMVIVKDSLCNVSEITRLVHMYVPNATMESSAGAELSYILPKESTSRFELLFAELEMNKEELGIASYGASVTTMEEVFLRVGKLVDSSLDIQAIQLPALQYQHERRSHDWTTDDASSISGLTDVTDFTDSGTLISDDGSNIKLNTGVRLHLQQFYAMFLKRALYSWRNWKVMVAQFLVPLIFTVVALVVARTLPNHQDAPLLRLALSHYGPTRVPVALQPGAGSLSSSLAEMYTSQLPAQLGELRNITDFTNYVLTNAKAEGGIFNERCVVGAAFLGRSSHYSEATAYFNNQGYHTPATALMMVDNALFKLLAGPNASILTGNYPMPRNLSETARSQLTDSKTGFAIAINLMYGMASLSSTFALLLVTESAIKSKHVQQVSGVYLSNFWFSALLWDLVNFLLPCLLMLVVFQAFGVEAFVADHHLIDVLLILLLYGWAIVPLMYLLSFFFSTAATAYTRLTIFNMISGTATFLTVTIMTIPELNLVHLSHLLDKVFLIFPNYCLGMSFSQFYQNYEFIKFCTSSEISEVICKVLNITYQPNYFSMSEPGVGRFLVSLMVQGDKILSYFDLTYLLGPQVTLLDDAAFLPEDRDVAEERKRVLECQPVVESMVGSPLILHELSKVYSSGENLLAVDRLSLAVGKGECFGLLGFNGAGKTTTFKMLTGDESVTSGDAYIDGYSILRDIKKVQQRIGYCPQFDAVLDHMTGRETLSMYARLRGIPEKYVAGCVENVLRSLLLEPHADKVTRSYSGGNKRKLSAGMALIGGPPVIFLDEPSTGMDPVARRLLWDAVTRTRESGKAIIITSHSMEECEALCTRLAVMVNGQFKCLGSPQHLKSKFGSGYTLLAKVHKEDDLEDGDLQLFKDFIESTFPGQRRQDKNMLHLFCLPSSPSFSAVQVFGTLEAAKEKYRIEDYCVSQISLEQVFLSFAQFQHCTQTDRK</sequence>
<dbReference type="Proteomes" id="UP000261380">
    <property type="component" value="Unplaced"/>
</dbReference>
<evidence type="ECO:0000256" key="10">
    <source>
        <dbReference type="ARBA" id="ARBA00023180"/>
    </source>
</evidence>
<dbReference type="InterPro" id="IPR013525">
    <property type="entry name" value="ABC2_TM"/>
</dbReference>
<feature type="transmembrane region" description="Helical" evidence="12">
    <location>
        <begin position="301"/>
        <end position="326"/>
    </location>
</feature>
<dbReference type="GeneTree" id="ENSGT00940000155289"/>
<evidence type="ECO:0000256" key="7">
    <source>
        <dbReference type="ARBA" id="ARBA00022989"/>
    </source>
</evidence>
<dbReference type="CDD" id="cd03263">
    <property type="entry name" value="ABC_subfamily_A"/>
    <property type="match status" value="2"/>
</dbReference>
<dbReference type="SUPFAM" id="SSF52540">
    <property type="entry name" value="P-loop containing nucleoside triphosphate hydrolases"/>
    <property type="match status" value="2"/>
</dbReference>
<keyword evidence="5" id="KW-0547">Nucleotide-binding</keyword>
<evidence type="ECO:0000256" key="6">
    <source>
        <dbReference type="ARBA" id="ARBA00022840"/>
    </source>
</evidence>
<dbReference type="PANTHER" id="PTHR19229:SF98">
    <property type="entry name" value="PHOSPHOLIPID-TRANSPORTING ATPASE ABCA3"/>
    <property type="match status" value="1"/>
</dbReference>
<evidence type="ECO:0000256" key="8">
    <source>
        <dbReference type="ARBA" id="ARBA00023055"/>
    </source>
</evidence>
<dbReference type="InterPro" id="IPR056264">
    <property type="entry name" value="R2_ABCA1-4-like"/>
</dbReference>
<evidence type="ECO:0000256" key="1">
    <source>
        <dbReference type="ARBA" id="ARBA00004127"/>
    </source>
</evidence>
<dbReference type="FunFam" id="3.40.50.300:FF:000327">
    <property type="entry name" value="ATP-binding cassette sub-family A member 3"/>
    <property type="match status" value="1"/>
</dbReference>
<evidence type="ECO:0000256" key="12">
    <source>
        <dbReference type="SAM" id="Phobius"/>
    </source>
</evidence>
<evidence type="ECO:0000256" key="11">
    <source>
        <dbReference type="ARBA" id="ARBA00050894"/>
    </source>
</evidence>
<dbReference type="GO" id="GO:0005319">
    <property type="term" value="F:lipid transporter activity"/>
    <property type="evidence" value="ECO:0007669"/>
    <property type="project" value="TreeGrafter"/>
</dbReference>
<comment type="catalytic activity">
    <reaction evidence="11">
        <text>cholesterol(in) + ATP + H2O = cholesterol(out) + ADP + phosphate + H(+)</text>
        <dbReference type="Rhea" id="RHEA:39051"/>
        <dbReference type="ChEBI" id="CHEBI:15377"/>
        <dbReference type="ChEBI" id="CHEBI:15378"/>
        <dbReference type="ChEBI" id="CHEBI:16113"/>
        <dbReference type="ChEBI" id="CHEBI:30616"/>
        <dbReference type="ChEBI" id="CHEBI:43474"/>
        <dbReference type="ChEBI" id="CHEBI:456216"/>
    </reaction>
    <physiologicalReaction direction="left-to-right" evidence="11">
        <dbReference type="Rhea" id="RHEA:39052"/>
    </physiologicalReaction>
</comment>
<organism evidence="14 15">
    <name type="scientific">Xiphophorus couchianus</name>
    <name type="common">Monterrey platyfish</name>
    <dbReference type="NCBI Taxonomy" id="32473"/>
    <lineage>
        <taxon>Eukaryota</taxon>
        <taxon>Metazoa</taxon>
        <taxon>Chordata</taxon>
        <taxon>Craniata</taxon>
        <taxon>Vertebrata</taxon>
        <taxon>Euteleostomi</taxon>
        <taxon>Actinopterygii</taxon>
        <taxon>Neopterygii</taxon>
        <taxon>Teleostei</taxon>
        <taxon>Neoteleostei</taxon>
        <taxon>Acanthomorphata</taxon>
        <taxon>Ovalentaria</taxon>
        <taxon>Atherinomorphae</taxon>
        <taxon>Cyprinodontiformes</taxon>
        <taxon>Poeciliidae</taxon>
        <taxon>Poeciliinae</taxon>
        <taxon>Xiphophorus</taxon>
    </lineage>
</organism>
<dbReference type="SMART" id="SM00382">
    <property type="entry name" value="AAA"/>
    <property type="match status" value="2"/>
</dbReference>
<evidence type="ECO:0000313" key="15">
    <source>
        <dbReference type="Proteomes" id="UP000261380"/>
    </source>
</evidence>
<feature type="transmembrane region" description="Helical" evidence="12">
    <location>
        <begin position="1178"/>
        <end position="1196"/>
    </location>
</feature>
<proteinExistence type="predicted"/>
<keyword evidence="15" id="KW-1185">Reference proteome</keyword>
<dbReference type="InterPro" id="IPR017871">
    <property type="entry name" value="ABC_transporter-like_CS"/>
</dbReference>
<keyword evidence="2" id="KW-0813">Transport</keyword>
<dbReference type="GO" id="GO:0012505">
    <property type="term" value="C:endomembrane system"/>
    <property type="evidence" value="ECO:0007669"/>
    <property type="project" value="UniProtKB-SubCell"/>
</dbReference>
<dbReference type="Pfam" id="PF00005">
    <property type="entry name" value="ABC_tran"/>
    <property type="match status" value="2"/>
</dbReference>
<keyword evidence="3 12" id="KW-0812">Transmembrane</keyword>
<comment type="subcellular location">
    <subcellularLocation>
        <location evidence="1">Endomembrane system</location>
        <topology evidence="1">Multi-pass membrane protein</topology>
    </subcellularLocation>
</comment>
<dbReference type="PANTHER" id="PTHR19229">
    <property type="entry name" value="ATP-BINDING CASSETTE TRANSPORTER SUBFAMILY A ABCA"/>
    <property type="match status" value="1"/>
</dbReference>
<feature type="transmembrane region" description="Helical" evidence="12">
    <location>
        <begin position="332"/>
        <end position="351"/>
    </location>
</feature>
<dbReference type="GO" id="GO:0005737">
    <property type="term" value="C:cytoplasm"/>
    <property type="evidence" value="ECO:0007669"/>
    <property type="project" value="UniProtKB-ARBA"/>
</dbReference>
<dbReference type="InterPro" id="IPR027417">
    <property type="entry name" value="P-loop_NTPase"/>
</dbReference>
<dbReference type="Ensembl" id="ENSXCOT00000013989.1">
    <property type="protein sequence ID" value="ENSXCOP00000013820.1"/>
    <property type="gene ID" value="ENSXCOG00000010460.1"/>
</dbReference>
<dbReference type="GO" id="GO:0016887">
    <property type="term" value="F:ATP hydrolysis activity"/>
    <property type="evidence" value="ECO:0007669"/>
    <property type="project" value="InterPro"/>
</dbReference>
<dbReference type="GO" id="GO:0005524">
    <property type="term" value="F:ATP binding"/>
    <property type="evidence" value="ECO:0007669"/>
    <property type="project" value="UniProtKB-KW"/>
</dbReference>
<reference evidence="14" key="1">
    <citation type="submission" date="2025-08" db="UniProtKB">
        <authorList>
            <consortium name="Ensembl"/>
        </authorList>
    </citation>
    <scope>IDENTIFICATION</scope>
</reference>
<feature type="transmembrane region" description="Helical" evidence="12">
    <location>
        <begin position="1104"/>
        <end position="1130"/>
    </location>
</feature>
<feature type="transmembrane region" description="Helical" evidence="12">
    <location>
        <begin position="885"/>
        <end position="906"/>
    </location>
</feature>
<keyword evidence="7 12" id="KW-1133">Transmembrane helix</keyword>
<evidence type="ECO:0000256" key="5">
    <source>
        <dbReference type="ARBA" id="ARBA00022741"/>
    </source>
</evidence>
<feature type="transmembrane region" description="Helical" evidence="12">
    <location>
        <begin position="405"/>
        <end position="427"/>
    </location>
</feature>
<evidence type="ECO:0000256" key="4">
    <source>
        <dbReference type="ARBA" id="ARBA00022737"/>
    </source>
</evidence>
<name>A0A3B5LSM7_9TELE</name>
<dbReference type="STRING" id="32473.ENSXCOP00000013820"/>
<evidence type="ECO:0000256" key="9">
    <source>
        <dbReference type="ARBA" id="ARBA00023136"/>
    </source>
</evidence>
<feature type="transmembrane region" description="Helical" evidence="12">
    <location>
        <begin position="1061"/>
        <end position="1083"/>
    </location>
</feature>
<feature type="transmembrane region" description="Helical" evidence="12">
    <location>
        <begin position="22"/>
        <end position="42"/>
    </location>
</feature>
<protein>
    <recommendedName>
        <fullName evidence="13">ABC transporter domain-containing protein</fullName>
    </recommendedName>
</protein>
<reference evidence="14" key="2">
    <citation type="submission" date="2025-09" db="UniProtKB">
        <authorList>
            <consortium name="Ensembl"/>
        </authorList>
    </citation>
    <scope>IDENTIFICATION</scope>
</reference>
<keyword evidence="8" id="KW-0445">Lipid transport</keyword>
<feature type="transmembrane region" description="Helical" evidence="12">
    <location>
        <begin position="1142"/>
        <end position="1166"/>
    </location>
</feature>
<evidence type="ECO:0000313" key="14">
    <source>
        <dbReference type="Ensembl" id="ENSXCOP00000013820.1"/>
    </source>
</evidence>
<accession>A0A3B5LSM7</accession>
<keyword evidence="6" id="KW-0067">ATP-binding</keyword>
<evidence type="ECO:0000256" key="3">
    <source>
        <dbReference type="ARBA" id="ARBA00022692"/>
    </source>
</evidence>
<dbReference type="PROSITE" id="PS50893">
    <property type="entry name" value="ABC_TRANSPORTER_2"/>
    <property type="match status" value="2"/>
</dbReference>
<keyword evidence="10" id="KW-0325">Glycoprotein</keyword>
<feature type="domain" description="ABC transporter" evidence="13">
    <location>
        <begin position="1331"/>
        <end position="1564"/>
    </location>
</feature>
<evidence type="ECO:0000259" key="13">
    <source>
        <dbReference type="PROSITE" id="PS50893"/>
    </source>
</evidence>
<feature type="transmembrane region" description="Helical" evidence="12">
    <location>
        <begin position="363"/>
        <end position="385"/>
    </location>
</feature>
<feature type="domain" description="ABC transporter" evidence="13">
    <location>
        <begin position="489"/>
        <end position="721"/>
    </location>
</feature>
<dbReference type="InterPro" id="IPR026082">
    <property type="entry name" value="ABCA"/>
</dbReference>
<dbReference type="Pfam" id="PF12698">
    <property type="entry name" value="ABC2_membrane_3"/>
    <property type="match status" value="1"/>
</dbReference>
<dbReference type="FunFam" id="3.40.50.300:FF:000465">
    <property type="entry name" value="ATP-binding cassette, sub-family A (ABC1), member 3"/>
    <property type="match status" value="1"/>
</dbReference>
<dbReference type="GO" id="GO:0140359">
    <property type="term" value="F:ABC-type transporter activity"/>
    <property type="evidence" value="ECO:0007669"/>
    <property type="project" value="InterPro"/>
</dbReference>
<dbReference type="InterPro" id="IPR003593">
    <property type="entry name" value="AAA+_ATPase"/>
</dbReference>
<dbReference type="GO" id="GO:0016020">
    <property type="term" value="C:membrane"/>
    <property type="evidence" value="ECO:0007669"/>
    <property type="project" value="InterPro"/>
</dbReference>
<keyword evidence="9 12" id="KW-0472">Membrane</keyword>
<dbReference type="InterPro" id="IPR003439">
    <property type="entry name" value="ABC_transporter-like_ATP-bd"/>
</dbReference>
<dbReference type="PROSITE" id="PS00211">
    <property type="entry name" value="ABC_TRANSPORTER_1"/>
    <property type="match status" value="1"/>
</dbReference>
<evidence type="ECO:0000256" key="2">
    <source>
        <dbReference type="ARBA" id="ARBA00022448"/>
    </source>
</evidence>
<dbReference type="Gene3D" id="3.40.50.300">
    <property type="entry name" value="P-loop containing nucleotide triphosphate hydrolases"/>
    <property type="match status" value="2"/>
</dbReference>
<keyword evidence="4" id="KW-0677">Repeat</keyword>
<dbReference type="Pfam" id="PF23321">
    <property type="entry name" value="R1_ABCA1"/>
    <property type="match status" value="1"/>
</dbReference>